<dbReference type="Proteomes" id="UP000517916">
    <property type="component" value="Unassembled WGS sequence"/>
</dbReference>
<evidence type="ECO:0000256" key="1">
    <source>
        <dbReference type="ARBA" id="ARBA00022832"/>
    </source>
</evidence>
<keyword evidence="10" id="KW-1185">Reference proteome</keyword>
<reference evidence="9 10" key="1">
    <citation type="submission" date="2020-08" db="EMBL/GenBank/DDBJ databases">
        <title>Genomic Encyclopedia of Archaeal and Bacterial Type Strains, Phase II (KMG-II): from individual species to whole genera.</title>
        <authorList>
            <person name="Goeker M."/>
        </authorList>
    </citation>
    <scope>NUCLEOTIDE SEQUENCE [LARGE SCALE GENOMIC DNA]</scope>
    <source>
        <strain evidence="9 10">DSM 43850</strain>
    </source>
</reference>
<evidence type="ECO:0000313" key="9">
    <source>
        <dbReference type="EMBL" id="MBA8926312.1"/>
    </source>
</evidence>
<evidence type="ECO:0000256" key="4">
    <source>
        <dbReference type="ARBA" id="ARBA00035117"/>
    </source>
</evidence>
<comment type="similarity">
    <text evidence="4">Belongs to the FcoT family.</text>
</comment>
<name>A0ABR6BHF1_9PSEU</name>
<evidence type="ECO:0000256" key="7">
    <source>
        <dbReference type="ARBA" id="ARBA00035448"/>
    </source>
</evidence>
<keyword evidence="3" id="KW-0456">Lyase</keyword>
<evidence type="ECO:0000256" key="5">
    <source>
        <dbReference type="ARBA" id="ARBA00035127"/>
    </source>
</evidence>
<dbReference type="InterPro" id="IPR043064">
    <property type="entry name" value="FcoT_ThioEstase_Rv0098-like_sf"/>
</dbReference>
<evidence type="ECO:0000256" key="8">
    <source>
        <dbReference type="ARBA" id="ARBA00048742"/>
    </source>
</evidence>
<dbReference type="Pfam" id="PF10862">
    <property type="entry name" value="FcoT"/>
    <property type="match status" value="1"/>
</dbReference>
<evidence type="ECO:0000256" key="3">
    <source>
        <dbReference type="ARBA" id="ARBA00023239"/>
    </source>
</evidence>
<comment type="catalytic activity">
    <reaction evidence="8">
        <text>a (3R)-3-[(carboxymethyl)amino]fatty acid + holo-[ACP] + H(+) = a (2E)-enoyl-[ACP] + glycine + H2O</text>
        <dbReference type="Rhea" id="RHEA:74923"/>
        <dbReference type="Rhea" id="RHEA-COMP:9685"/>
        <dbReference type="Rhea" id="RHEA-COMP:9925"/>
        <dbReference type="ChEBI" id="CHEBI:15377"/>
        <dbReference type="ChEBI" id="CHEBI:15378"/>
        <dbReference type="ChEBI" id="CHEBI:57305"/>
        <dbReference type="ChEBI" id="CHEBI:64479"/>
        <dbReference type="ChEBI" id="CHEBI:78784"/>
        <dbReference type="ChEBI" id="CHEBI:193080"/>
        <dbReference type="EC" id="4.3.2.11"/>
    </reaction>
    <physiologicalReaction direction="right-to-left" evidence="8">
        <dbReference type="Rhea" id="RHEA:74925"/>
    </physiologicalReaction>
</comment>
<evidence type="ECO:0000256" key="6">
    <source>
        <dbReference type="ARBA" id="ARBA00035169"/>
    </source>
</evidence>
<dbReference type="EC" id="4.3.2.11" evidence="5"/>
<accession>A0ABR6BHF1</accession>
<organism evidence="9 10">
    <name type="scientific">Kutzneria viridogrisea</name>
    <dbReference type="NCBI Taxonomy" id="47990"/>
    <lineage>
        <taxon>Bacteria</taxon>
        <taxon>Bacillati</taxon>
        <taxon>Actinomycetota</taxon>
        <taxon>Actinomycetes</taxon>
        <taxon>Pseudonocardiales</taxon>
        <taxon>Pseudonocardiaceae</taxon>
        <taxon>Kutzneria</taxon>
    </lineage>
</organism>
<protein>
    <recommendedName>
        <fullName evidence="6">(2E)-enoyl-[ACP] glycyltransferase</fullName>
        <ecNumber evidence="5">4.3.2.11</ecNumber>
    </recommendedName>
    <alternativeName>
        <fullName evidence="7">(2E)-unsaturated fatty acyl-[ACP] glycyltransferase</fullName>
    </alternativeName>
</protein>
<comment type="caution">
    <text evidence="9">The sequence shown here is derived from an EMBL/GenBank/DDBJ whole genome shotgun (WGS) entry which is preliminary data.</text>
</comment>
<sequence>MNGLLERVLLPYKQDCSYLRSAEITVESGLATGRGRFEIPQSCYIEDTGHFNSVEFNICYNQLVYYVMASAVRDRLMPAFTSWTLQDYWDRQLPNILITSLSSKFKRPIDPRSFSGEVGFTRITQRSLLIAETACRFWDDNGGQASGEITLAILNPPQGG</sequence>
<proteinExistence type="inferred from homology"/>
<dbReference type="Gene3D" id="3.10.129.30">
    <property type="entry name" value="Rv0098, thioesterase-like hot dog domain"/>
    <property type="match status" value="1"/>
</dbReference>
<evidence type="ECO:0000313" key="10">
    <source>
        <dbReference type="Proteomes" id="UP000517916"/>
    </source>
</evidence>
<gene>
    <name evidence="9" type="ORF">BC739_003511</name>
</gene>
<dbReference type="InterPro" id="IPR022598">
    <property type="entry name" value="FcoT_ThioEstase"/>
</dbReference>
<evidence type="ECO:0000256" key="2">
    <source>
        <dbReference type="ARBA" id="ARBA00023098"/>
    </source>
</evidence>
<dbReference type="EMBL" id="JACJID010000002">
    <property type="protein sequence ID" value="MBA8926312.1"/>
    <property type="molecule type" value="Genomic_DNA"/>
</dbReference>
<keyword evidence="2" id="KW-0443">Lipid metabolism</keyword>
<keyword evidence="1" id="KW-0276">Fatty acid metabolism</keyword>
<dbReference type="RefSeq" id="WP_025360886.1">
    <property type="nucleotide sequence ID" value="NZ_BAAABQ010000009.1"/>
</dbReference>